<accession>A0A7S1T0G2</accession>
<evidence type="ECO:0000313" key="2">
    <source>
        <dbReference type="EMBL" id="CAD9214658.1"/>
    </source>
</evidence>
<feature type="compositionally biased region" description="Polar residues" evidence="1">
    <location>
        <begin position="247"/>
        <end position="259"/>
    </location>
</feature>
<sequence length="650" mass="68902">MAMGDTTLRGSSGGHPLVTPDRSSVHGGVGESMADASATHGDHQEKAGRRFRTPMFEKLLQPRRKKEQPAEPTPDEVIIKQGEIAGEATLATAQQLSSHTRNTLVVNKLQHEYAFAYDLLKECSVEDLARLGAEVEALHAKAKLKGLDLESFTTHPAHAGSRSAADDTTTVDSSANSLANLFGSGGGMFGQTSFTSSATANVYPSSAADESSAATAPLEGGASDDDAYSGNIKKKAPIAGRRKSTVFAPTQSHQQATSEIQEKQAQRVADGAANKQVTADWVKSAKLWPEKHCIAGATTATREGAQQPSTGDTTTTRYSHDPARSTLPRRPRALSECAEKSNNTTESTQTAASRNKVKQHQSRRHSDTSVEKKAAAARALFSPPSTAHQPAALSPSSVAVSNSTKLASVQQPQWGDASSDITDSASPAFPEAKVSRREHPTQGSRNISRRHFATTQFSPLTTEVGRRSDSDVSPLAGSTENTFSKSKPRLLMPERRQQNNCVPCDARSYGPATRAVPPRFITHQHQEPINSDEQLGVASRGSGLPSVSTASPPRGDHNVEPPSSSTSGATTNSATAKNNAKSRGGRRASLPSISGATDEDSSAPLAIVSPSMRNVPRGRQTGSGTSGMMKGRQQQQVLRIPHANPRLLQL</sequence>
<feature type="compositionally biased region" description="Basic and acidic residues" evidence="1">
    <location>
        <begin position="364"/>
        <end position="374"/>
    </location>
</feature>
<evidence type="ECO:0000256" key="1">
    <source>
        <dbReference type="SAM" id="MobiDB-lite"/>
    </source>
</evidence>
<protein>
    <submittedName>
        <fullName evidence="2">Uncharacterized protein</fullName>
    </submittedName>
</protein>
<feature type="compositionally biased region" description="Polar residues" evidence="1">
    <location>
        <begin position="298"/>
        <end position="317"/>
    </location>
</feature>
<feature type="compositionally biased region" description="Polar residues" evidence="1">
    <location>
        <begin position="476"/>
        <end position="485"/>
    </location>
</feature>
<feature type="region of interest" description="Disordered" evidence="1">
    <location>
        <begin position="1"/>
        <end position="75"/>
    </location>
</feature>
<feature type="compositionally biased region" description="Polar residues" evidence="1">
    <location>
        <begin position="340"/>
        <end position="353"/>
    </location>
</feature>
<feature type="region of interest" description="Disordered" evidence="1">
    <location>
        <begin position="296"/>
        <end position="376"/>
    </location>
</feature>
<reference evidence="2" key="1">
    <citation type="submission" date="2021-01" db="EMBL/GenBank/DDBJ databases">
        <authorList>
            <person name="Corre E."/>
            <person name="Pelletier E."/>
            <person name="Niang G."/>
            <person name="Scheremetjew M."/>
            <person name="Finn R."/>
            <person name="Kale V."/>
            <person name="Holt S."/>
            <person name="Cochrane G."/>
            <person name="Meng A."/>
            <person name="Brown T."/>
            <person name="Cohen L."/>
        </authorList>
    </citation>
    <scope>NUCLEOTIDE SEQUENCE</scope>
    <source>
        <strain evidence="2">PLY429</strain>
    </source>
</reference>
<dbReference type="AlphaFoldDB" id="A0A7S1T0G2"/>
<feature type="region of interest" description="Disordered" evidence="1">
    <location>
        <begin position="409"/>
        <end position="510"/>
    </location>
</feature>
<feature type="region of interest" description="Disordered" evidence="1">
    <location>
        <begin position="525"/>
        <end position="636"/>
    </location>
</feature>
<name>A0A7S1T0G2_9CHLO</name>
<feature type="compositionally biased region" description="Low complexity" evidence="1">
    <location>
        <begin position="563"/>
        <end position="582"/>
    </location>
</feature>
<gene>
    <name evidence="2" type="ORF">TCHU04912_LOCUS16898</name>
</gene>
<proteinExistence type="predicted"/>
<feature type="region of interest" description="Disordered" evidence="1">
    <location>
        <begin position="240"/>
        <end position="264"/>
    </location>
</feature>
<dbReference type="EMBL" id="HBGG01032358">
    <property type="protein sequence ID" value="CAD9214658.1"/>
    <property type="molecule type" value="Transcribed_RNA"/>
</dbReference>
<organism evidence="2">
    <name type="scientific">Tetraselmis chuii</name>
    <dbReference type="NCBI Taxonomy" id="63592"/>
    <lineage>
        <taxon>Eukaryota</taxon>
        <taxon>Viridiplantae</taxon>
        <taxon>Chlorophyta</taxon>
        <taxon>core chlorophytes</taxon>
        <taxon>Chlorodendrophyceae</taxon>
        <taxon>Chlorodendrales</taxon>
        <taxon>Chlorodendraceae</taxon>
        <taxon>Tetraselmis</taxon>
    </lineage>
</organism>